<organism evidence="1 2">
    <name type="scientific">Vitis vinifera</name>
    <name type="common">Grape</name>
    <dbReference type="NCBI Taxonomy" id="29760"/>
    <lineage>
        <taxon>Eukaryota</taxon>
        <taxon>Viridiplantae</taxon>
        <taxon>Streptophyta</taxon>
        <taxon>Embryophyta</taxon>
        <taxon>Tracheophyta</taxon>
        <taxon>Spermatophyta</taxon>
        <taxon>Magnoliopsida</taxon>
        <taxon>eudicotyledons</taxon>
        <taxon>Gunneridae</taxon>
        <taxon>Pentapetalae</taxon>
        <taxon>rosids</taxon>
        <taxon>Vitales</taxon>
        <taxon>Vitaceae</taxon>
        <taxon>Viteae</taxon>
        <taxon>Vitis</taxon>
    </lineage>
</organism>
<evidence type="ECO:0008006" key="3">
    <source>
        <dbReference type="Google" id="ProtNLM"/>
    </source>
</evidence>
<comment type="caution">
    <text evidence="1">The sequence shown here is derived from an EMBL/GenBank/DDBJ whole genome shotgun (WGS) entry which is preliminary data.</text>
</comment>
<evidence type="ECO:0000313" key="2">
    <source>
        <dbReference type="Proteomes" id="UP000288805"/>
    </source>
</evidence>
<protein>
    <recommendedName>
        <fullName evidence="3">Reverse transcriptase domain-containing protein</fullName>
    </recommendedName>
</protein>
<dbReference type="PANTHER" id="PTHR46890:SF1">
    <property type="entry name" value="REVERSE TRANSCRIPTASE DOMAIN-CONTAINING PROTEIN"/>
    <property type="match status" value="1"/>
</dbReference>
<dbReference type="PANTHER" id="PTHR46890">
    <property type="entry name" value="NON-LTR RETROLELEMENT REVERSE TRANSCRIPTASE-LIKE PROTEIN-RELATED"/>
    <property type="match status" value="1"/>
</dbReference>
<accession>A0A438KNW8</accession>
<name>A0A438KNW8_VITVI</name>
<reference evidence="1 2" key="1">
    <citation type="journal article" date="2018" name="PLoS Genet.">
        <title>Population sequencing reveals clonal diversity and ancestral inbreeding in the grapevine cultivar Chardonnay.</title>
        <authorList>
            <person name="Roach M.J."/>
            <person name="Johnson D.L."/>
            <person name="Bohlmann J."/>
            <person name="van Vuuren H.J."/>
            <person name="Jones S.J."/>
            <person name="Pretorius I.S."/>
            <person name="Schmidt S.A."/>
            <person name="Borneman A.R."/>
        </authorList>
    </citation>
    <scope>NUCLEOTIDE SEQUENCE [LARGE SCALE GENOMIC DNA]</scope>
    <source>
        <strain evidence="2">cv. Chardonnay</strain>
        <tissue evidence="1">Leaf</tissue>
    </source>
</reference>
<evidence type="ECO:0000313" key="1">
    <source>
        <dbReference type="EMBL" id="RVX22900.1"/>
    </source>
</evidence>
<gene>
    <name evidence="1" type="ORF">CK203_008284</name>
</gene>
<dbReference type="InterPro" id="IPR052343">
    <property type="entry name" value="Retrotransposon-Effector_Assoc"/>
</dbReference>
<dbReference type="EMBL" id="QGNW01000002">
    <property type="protein sequence ID" value="RVX22900.1"/>
    <property type="molecule type" value="Genomic_DNA"/>
</dbReference>
<proteinExistence type="predicted"/>
<dbReference type="AlphaFoldDB" id="A0A438KNW8"/>
<dbReference type="Proteomes" id="UP000288805">
    <property type="component" value="Unassembled WGS sequence"/>
</dbReference>
<sequence>MEGCMSSASFLVLMNKTPTDFFQSSRGLRQGDPLSTYLFVMVMDALSRLLVKAREGGFISSFSVGGRKLSISGLKVNLDKSEIIPMGRIDNLEELAAELDCKWGWRFISKRDSLWRPMIVGKFGEESGGWTSRVLREGYGVGFWKAIRKYWKVVDTWDEEGELGHWSP</sequence>